<dbReference type="OrthoDB" id="433955at2759"/>
<gene>
    <name evidence="1" type="ORF">M011DRAFT_472863</name>
</gene>
<dbReference type="GO" id="GO:0008757">
    <property type="term" value="F:S-adenosylmethionine-dependent methyltransferase activity"/>
    <property type="evidence" value="ECO:0007669"/>
    <property type="project" value="UniProtKB-ARBA"/>
</dbReference>
<dbReference type="SUPFAM" id="SSF53335">
    <property type="entry name" value="S-adenosyl-L-methionine-dependent methyltransferases"/>
    <property type="match status" value="1"/>
</dbReference>
<organism evidence="1 2">
    <name type="scientific">Sporormia fimetaria CBS 119925</name>
    <dbReference type="NCBI Taxonomy" id="1340428"/>
    <lineage>
        <taxon>Eukaryota</taxon>
        <taxon>Fungi</taxon>
        <taxon>Dikarya</taxon>
        <taxon>Ascomycota</taxon>
        <taxon>Pezizomycotina</taxon>
        <taxon>Dothideomycetes</taxon>
        <taxon>Pleosporomycetidae</taxon>
        <taxon>Pleosporales</taxon>
        <taxon>Sporormiaceae</taxon>
        <taxon>Sporormia</taxon>
    </lineage>
</organism>
<dbReference type="Pfam" id="PF10294">
    <property type="entry name" value="Methyltransf_16"/>
    <property type="match status" value="1"/>
</dbReference>
<evidence type="ECO:0000313" key="2">
    <source>
        <dbReference type="Proteomes" id="UP000799440"/>
    </source>
</evidence>
<dbReference type="Proteomes" id="UP000799440">
    <property type="component" value="Unassembled WGS sequence"/>
</dbReference>
<name>A0A6A6UX76_9PLEO</name>
<evidence type="ECO:0008006" key="3">
    <source>
        <dbReference type="Google" id="ProtNLM"/>
    </source>
</evidence>
<dbReference type="PANTHER" id="PTHR14614">
    <property type="entry name" value="HEPATOCELLULAR CARCINOMA-ASSOCIATED ANTIGEN"/>
    <property type="match status" value="1"/>
</dbReference>
<protein>
    <recommendedName>
        <fullName evidence="3">S-adenosyl-L-methionine-dependent methyltransferase</fullName>
    </recommendedName>
</protein>
<dbReference type="InterPro" id="IPR029063">
    <property type="entry name" value="SAM-dependent_MTases_sf"/>
</dbReference>
<dbReference type="InterPro" id="IPR019410">
    <property type="entry name" value="Methyltransf_16"/>
</dbReference>
<sequence>MNSAGRCLSPTSSLRPVRSLTSNPEEHIAQALNNLHRLYCPLRVPISLLSKAPHASHLVDSGYASRDEEEDQSVDAEEFNSALRADRFERDFAIRWLTSFIARADELPFESDDTRISLVEEAAFILSSFSDASDEDTEEALIRDFEFPTTGLHATDKIEVRLNDAPLSGTDHTDVGLQSWGASIILSGRMCESPSHFDPNTLPSEPLIVELGAGTGLVSLTLAKLLPQLEVMESTIVATDYHPAVLENLHANISTNFPSHESLPVKTALLDWSAPSFAPPLDKPADMLVAADVIYAPEHARWLRDCAGLLLAPAGVFWLMVTVRSVGKFEGIPDTVETAFSAADAPRRGDQILKILSTERLEKQRGIGRGDEQWYNLYRIGWA</sequence>
<dbReference type="CDD" id="cd02440">
    <property type="entry name" value="AdoMet_MTases"/>
    <property type="match status" value="1"/>
</dbReference>
<keyword evidence="2" id="KW-1185">Reference proteome</keyword>
<evidence type="ECO:0000313" key="1">
    <source>
        <dbReference type="EMBL" id="KAF2741691.1"/>
    </source>
</evidence>
<dbReference type="PANTHER" id="PTHR14614:SF147">
    <property type="entry name" value="S-ADENOSYLMETHIONINE-DEPENDENT METHYLTRANSFERASE OF THE SEVEN BETA-STRAND FAMILY"/>
    <property type="match status" value="1"/>
</dbReference>
<dbReference type="Gene3D" id="3.40.50.150">
    <property type="entry name" value="Vaccinia Virus protein VP39"/>
    <property type="match status" value="1"/>
</dbReference>
<proteinExistence type="predicted"/>
<dbReference type="EMBL" id="MU006630">
    <property type="protein sequence ID" value="KAF2741691.1"/>
    <property type="molecule type" value="Genomic_DNA"/>
</dbReference>
<dbReference type="AlphaFoldDB" id="A0A6A6UX76"/>
<accession>A0A6A6UX76</accession>
<reference evidence="1" key="1">
    <citation type="journal article" date="2020" name="Stud. Mycol.">
        <title>101 Dothideomycetes genomes: a test case for predicting lifestyles and emergence of pathogens.</title>
        <authorList>
            <person name="Haridas S."/>
            <person name="Albert R."/>
            <person name="Binder M."/>
            <person name="Bloem J."/>
            <person name="Labutti K."/>
            <person name="Salamov A."/>
            <person name="Andreopoulos B."/>
            <person name="Baker S."/>
            <person name="Barry K."/>
            <person name="Bills G."/>
            <person name="Bluhm B."/>
            <person name="Cannon C."/>
            <person name="Castanera R."/>
            <person name="Culley D."/>
            <person name="Daum C."/>
            <person name="Ezra D."/>
            <person name="Gonzalez J."/>
            <person name="Henrissat B."/>
            <person name="Kuo A."/>
            <person name="Liang C."/>
            <person name="Lipzen A."/>
            <person name="Lutzoni F."/>
            <person name="Magnuson J."/>
            <person name="Mondo S."/>
            <person name="Nolan M."/>
            <person name="Ohm R."/>
            <person name="Pangilinan J."/>
            <person name="Park H.-J."/>
            <person name="Ramirez L."/>
            <person name="Alfaro M."/>
            <person name="Sun H."/>
            <person name="Tritt A."/>
            <person name="Yoshinaga Y."/>
            <person name="Zwiers L.-H."/>
            <person name="Turgeon B."/>
            <person name="Goodwin S."/>
            <person name="Spatafora J."/>
            <person name="Crous P."/>
            <person name="Grigoriev I."/>
        </authorList>
    </citation>
    <scope>NUCLEOTIDE SEQUENCE</scope>
    <source>
        <strain evidence="1">CBS 119925</strain>
    </source>
</reference>